<evidence type="ECO:0000313" key="2">
    <source>
        <dbReference type="EMBL" id="TRY18224.1"/>
    </source>
</evidence>
<dbReference type="OrthoDB" id="9793115at2"/>
<feature type="binding site" evidence="1">
    <location>
        <position position="58"/>
    </location>
    <ligand>
        <name>substrate</name>
    </ligand>
</feature>
<dbReference type="RefSeq" id="WP_143938200.1">
    <property type="nucleotide sequence ID" value="NZ_VKKG01000003.1"/>
</dbReference>
<dbReference type="PANTHER" id="PTHR48100">
    <property type="entry name" value="BROAD-SPECIFICITY PHOSPHATASE YOR283W-RELATED"/>
    <property type="match status" value="1"/>
</dbReference>
<comment type="caution">
    <text evidence="2">The sequence shown here is derived from an EMBL/GenBank/DDBJ whole genome shotgun (WGS) entry which is preliminary data.</text>
</comment>
<dbReference type="InterPro" id="IPR013078">
    <property type="entry name" value="His_Pase_superF_clade-1"/>
</dbReference>
<dbReference type="CDD" id="cd07067">
    <property type="entry name" value="HP_PGM_like"/>
    <property type="match status" value="1"/>
</dbReference>
<dbReference type="SUPFAM" id="SSF53254">
    <property type="entry name" value="Phosphoglycerate mutase-like"/>
    <property type="match status" value="1"/>
</dbReference>
<dbReference type="EMBL" id="VKKG01000003">
    <property type="protein sequence ID" value="TRY18224.1"/>
    <property type="molecule type" value="Genomic_DNA"/>
</dbReference>
<dbReference type="InterPro" id="IPR029033">
    <property type="entry name" value="His_PPase_superfam"/>
</dbReference>
<dbReference type="SMART" id="SM00855">
    <property type="entry name" value="PGAM"/>
    <property type="match status" value="1"/>
</dbReference>
<gene>
    <name evidence="2" type="ORF">FOJ82_09290</name>
</gene>
<dbReference type="Gene3D" id="3.40.50.1240">
    <property type="entry name" value="Phosphoglycerate mutase-like"/>
    <property type="match status" value="1"/>
</dbReference>
<sequence>MRLILIRHGETQANVDRLLDTAVPGLPLTERGVEQAHALAEAIAHEEIDAVFVSTLTRAQQTAEPLVGRRGLQVSVLDGIHEISAGVHEMSPDWTTYVGMLESWSPENLDAKLEGGESAREFLHRFDTAIAQIEEEGHERVAVVSHGAALRVWAITQDPNWSRETAPALANTQWITMTGSTSDGWRIERWGDHVADWF</sequence>
<dbReference type="Proteomes" id="UP000317638">
    <property type="component" value="Unassembled WGS sequence"/>
</dbReference>
<name>A0A553K0I6_9ACTN</name>
<dbReference type="InterPro" id="IPR050275">
    <property type="entry name" value="PGM_Phosphatase"/>
</dbReference>
<protein>
    <submittedName>
        <fullName evidence="2">Histidine phosphatase family protein</fullName>
    </submittedName>
</protein>
<proteinExistence type="predicted"/>
<dbReference type="AlphaFoldDB" id="A0A553K0I6"/>
<dbReference type="Pfam" id="PF00300">
    <property type="entry name" value="His_Phos_1"/>
    <property type="match status" value="1"/>
</dbReference>
<accession>A0A553K0I6</accession>
<dbReference type="PANTHER" id="PTHR48100:SF58">
    <property type="entry name" value="PE-PGRS FAMILY PROTEIN PE_PGRS11"/>
    <property type="match status" value="1"/>
</dbReference>
<dbReference type="GO" id="GO:0016791">
    <property type="term" value="F:phosphatase activity"/>
    <property type="evidence" value="ECO:0007669"/>
    <property type="project" value="TreeGrafter"/>
</dbReference>
<feature type="binding site" evidence="1">
    <location>
        <begin position="7"/>
        <end position="14"/>
    </location>
    <ligand>
        <name>substrate</name>
    </ligand>
</feature>
<dbReference type="InterPro" id="IPR001345">
    <property type="entry name" value="PG/BPGM_mutase_AS"/>
</dbReference>
<keyword evidence="3" id="KW-1185">Reference proteome</keyword>
<dbReference type="GO" id="GO:0005737">
    <property type="term" value="C:cytoplasm"/>
    <property type="evidence" value="ECO:0007669"/>
    <property type="project" value="TreeGrafter"/>
</dbReference>
<evidence type="ECO:0000313" key="3">
    <source>
        <dbReference type="Proteomes" id="UP000317638"/>
    </source>
</evidence>
<evidence type="ECO:0000256" key="1">
    <source>
        <dbReference type="PIRSR" id="PIRSR613078-2"/>
    </source>
</evidence>
<organism evidence="2 3">
    <name type="scientific">Tessaracoccus rhinocerotis</name>
    <dbReference type="NCBI Taxonomy" id="1689449"/>
    <lineage>
        <taxon>Bacteria</taxon>
        <taxon>Bacillati</taxon>
        <taxon>Actinomycetota</taxon>
        <taxon>Actinomycetes</taxon>
        <taxon>Propionibacteriales</taxon>
        <taxon>Propionibacteriaceae</taxon>
        <taxon>Tessaracoccus</taxon>
    </lineage>
</organism>
<dbReference type="PROSITE" id="PS00175">
    <property type="entry name" value="PG_MUTASE"/>
    <property type="match status" value="1"/>
</dbReference>
<reference evidence="2 3" key="1">
    <citation type="submission" date="2019-07" db="EMBL/GenBank/DDBJ databases">
        <authorList>
            <person name="Zhou L.-Y."/>
        </authorList>
    </citation>
    <scope>NUCLEOTIDE SEQUENCE [LARGE SCALE GENOMIC DNA]</scope>
    <source>
        <strain evidence="2 3">YIM 101269</strain>
    </source>
</reference>